<keyword evidence="3" id="KW-1185">Reference proteome</keyword>
<dbReference type="OrthoDB" id="7276957at2"/>
<feature type="signal peptide" evidence="1">
    <location>
        <begin position="1"/>
        <end position="19"/>
    </location>
</feature>
<dbReference type="RefSeq" id="WP_109919068.1">
    <property type="nucleotide sequence ID" value="NZ_QGLF01000001.1"/>
</dbReference>
<dbReference type="PROSITE" id="PS51318">
    <property type="entry name" value="TAT"/>
    <property type="match status" value="1"/>
</dbReference>
<reference evidence="3" key="1">
    <citation type="submission" date="2018-05" db="EMBL/GenBank/DDBJ databases">
        <title>Zavarzinia sp. HR-AS.</title>
        <authorList>
            <person name="Lee Y."/>
            <person name="Jeon C.O."/>
        </authorList>
    </citation>
    <scope>NUCLEOTIDE SEQUENCE [LARGE SCALE GENOMIC DNA]</scope>
    <source>
        <strain evidence="3">DSM 1231</strain>
    </source>
</reference>
<dbReference type="InterPro" id="IPR006311">
    <property type="entry name" value="TAT_signal"/>
</dbReference>
<evidence type="ECO:0000313" key="2">
    <source>
        <dbReference type="EMBL" id="PWR23033.1"/>
    </source>
</evidence>
<comment type="caution">
    <text evidence="2">The sequence shown here is derived from an EMBL/GenBank/DDBJ whole genome shotgun (WGS) entry which is preliminary data.</text>
</comment>
<organism evidence="2 3">
    <name type="scientific">Zavarzinia compransoris</name>
    <dbReference type="NCBI Taxonomy" id="1264899"/>
    <lineage>
        <taxon>Bacteria</taxon>
        <taxon>Pseudomonadati</taxon>
        <taxon>Pseudomonadota</taxon>
        <taxon>Alphaproteobacteria</taxon>
        <taxon>Rhodospirillales</taxon>
        <taxon>Zavarziniaceae</taxon>
        <taxon>Zavarzinia</taxon>
    </lineage>
</organism>
<name>A0A317ECD8_9PROT</name>
<evidence type="ECO:0000313" key="3">
    <source>
        <dbReference type="Proteomes" id="UP000246077"/>
    </source>
</evidence>
<sequence length="86" mass="8722">MSISRRAFLFATVSTPAMALGATTALAWSTQDMGPEDAALFASRCEVGPHGGHLQRALALLGKAGVPLPLTAAEACPVCGCNIQPG</sequence>
<accession>A0A317ECD8</accession>
<gene>
    <name evidence="2" type="ORF">DKG75_00180</name>
</gene>
<evidence type="ECO:0000256" key="1">
    <source>
        <dbReference type="SAM" id="SignalP"/>
    </source>
</evidence>
<dbReference type="Proteomes" id="UP000246077">
    <property type="component" value="Unassembled WGS sequence"/>
</dbReference>
<proteinExistence type="predicted"/>
<protein>
    <recommendedName>
        <fullName evidence="4">DUF2946 domain-containing protein</fullName>
    </recommendedName>
</protein>
<keyword evidence="1" id="KW-0732">Signal</keyword>
<dbReference type="AlphaFoldDB" id="A0A317ECD8"/>
<feature type="chain" id="PRO_5016281157" description="DUF2946 domain-containing protein" evidence="1">
    <location>
        <begin position="20"/>
        <end position="86"/>
    </location>
</feature>
<dbReference type="EMBL" id="QGLF01000001">
    <property type="protein sequence ID" value="PWR23033.1"/>
    <property type="molecule type" value="Genomic_DNA"/>
</dbReference>
<evidence type="ECO:0008006" key="4">
    <source>
        <dbReference type="Google" id="ProtNLM"/>
    </source>
</evidence>